<dbReference type="VEuPathDB" id="TriTrypDB:TCDM_00858"/>
<dbReference type="VEuPathDB" id="TriTrypDB:ECC02_003442"/>
<protein>
    <submittedName>
        <fullName evidence="1">Uncharacterized protein</fullName>
    </submittedName>
</protein>
<dbReference type="VEuPathDB" id="TriTrypDB:C4B63_28g72"/>
<dbReference type="VEuPathDB" id="TriTrypDB:TcCL_NonESM02268"/>
<dbReference type="VEuPathDB" id="TriTrypDB:TcG_00752"/>
<proteinExistence type="predicted"/>
<dbReference type="AlphaFoldDB" id="A0A2V2XG21"/>
<dbReference type="EMBL" id="PRFC01000011">
    <property type="protein sequence ID" value="PWV19153.1"/>
    <property type="molecule type" value="Genomic_DNA"/>
</dbReference>
<dbReference type="VEuPathDB" id="TriTrypDB:Tc_MARK_372"/>
<sequence length="1036" mass="114579">MSRCVGGTTTAHIVRWLSKQQQQRQRRLLSLFRLCGTSLSESHGLHVVASYRVACRSCSSFGCGSRNGSGAMASQHNPHTILRTRRWISVESNRYLHEQQEYIPSVCEVAEEVLTRLCPLEDQLPIETERLLRSLHADALVALFEYFVAYRPRTLFRFLRERDSCSCEASPLCEVLLEALAERTVELSSKHVAFIGALCSSSGVNARLFQFILYHSRHSLRRTQAVQALRAVCTMRFSAVDTMTFGSSYQLLGSAASGASLCTSALSSLMVRCMELEQTHEEYDTRSLLSQMLMRHYSRVQSDVRTACLWWVRRGLHKSDDALHSPVLEVKLDDAPSPVDAFAAMEMAGRSLSLPVLDASYVSSLVKKSLAAACNWQKSTSRAVHFATSEPGDNPALALHQQLPTLARLNGELKLLALETLSQRVLEITQLEIVVGLAESVLRYCPSLSQILIHRMLQLSCLSKEGNTPSLALTAMHRLLPHANVMDLLEGVMMHGVFTGISRGECSHDTNENSSPSASFVKCLAMHLPVSLVAAMFHRLYRQRELAAFRLSSFVLRVLLQALEYVASDALSCEDVECVQSFVRQERRKVLPRGSGTQSRKLNEEHEDGMKEENEKLLAAIEASVLLRCCNSNGDVLLQLSPTSGIPATDSCKVVCVTKRALTSLFGARAATLVTTEAAMRERASLAWLYTIYRMSVSIMCELEALATLALRQGVQLRFSEKQRSLVELSESADESLMLKDANLHVWAGKMDKDALRLCIEEWLLNNEKSGDAFQRLIAMLDKDEMALSSFISYIAISRHDVASMKELRRRSHASNAIFTREDSSDGDGIYRKPLESFKTSTVISDCTAEASVDDHAVGCHSSLSSDGGGDVVHTKGGNGCDGVAEGGGKRQDPRMLGIMCAARCALSFAKEHWGDHAPAAVDAACLWANLDLLVLREDVTHGLEHYEALLRLCQKEAFVGLAEQVPADIHRELFAVMGRKGLWAQGMKLLCLAESTSGESRIPVEAYQQVMRACLMHRVPVPAFLREKIKGTASM</sequence>
<dbReference type="VEuPathDB" id="TriTrypDB:TcCLB.504131.20"/>
<name>A0A2V2XG21_TRYCR</name>
<comment type="caution">
    <text evidence="1">The sequence shown here is derived from an EMBL/GenBank/DDBJ whole genome shotgun (WGS) entry which is preliminary data.</text>
</comment>
<dbReference type="VEuPathDB" id="TriTrypDB:C3747_11g373"/>
<dbReference type="VEuPathDB" id="TriTrypDB:TcYC6_0081350"/>
<dbReference type="Proteomes" id="UP000246078">
    <property type="component" value="Unassembled WGS sequence"/>
</dbReference>
<evidence type="ECO:0000313" key="2">
    <source>
        <dbReference type="Proteomes" id="UP000246078"/>
    </source>
</evidence>
<accession>A0A2V2XG21</accession>
<organism evidence="1 2">
    <name type="scientific">Trypanosoma cruzi</name>
    <dbReference type="NCBI Taxonomy" id="5693"/>
    <lineage>
        <taxon>Eukaryota</taxon>
        <taxon>Discoba</taxon>
        <taxon>Euglenozoa</taxon>
        <taxon>Kinetoplastea</taxon>
        <taxon>Metakinetoplastina</taxon>
        <taxon>Trypanosomatida</taxon>
        <taxon>Trypanosomatidae</taxon>
        <taxon>Trypanosoma</taxon>
        <taxon>Schizotrypanum</taxon>
    </lineage>
</organism>
<dbReference type="VEuPathDB" id="TriTrypDB:TcBrA4_0008790"/>
<dbReference type="VEuPathDB" id="TriTrypDB:TCSYLVIO_001530"/>
<reference evidence="1 2" key="1">
    <citation type="journal article" date="2018" name="Microb. Genom.">
        <title>Expanding an expanded genome: long-read sequencing of Trypanosoma cruzi.</title>
        <authorList>
            <person name="Berna L."/>
            <person name="Rodriguez M."/>
            <person name="Chiribao M.L."/>
            <person name="Parodi-Talice A."/>
            <person name="Pita S."/>
            <person name="Rijo G."/>
            <person name="Alvarez-Valin F."/>
            <person name="Robello C."/>
        </authorList>
    </citation>
    <scope>NUCLEOTIDE SEQUENCE [LARGE SCALE GENOMIC DNA]</scope>
    <source>
        <strain evidence="1 2">TCC</strain>
    </source>
</reference>
<evidence type="ECO:0000313" key="1">
    <source>
        <dbReference type="EMBL" id="PWV19153.1"/>
    </source>
</evidence>
<gene>
    <name evidence="1" type="ORF">C3747_11g373</name>
</gene>
<dbReference type="VEuPathDB" id="TriTrypDB:TCDM_00859"/>
<dbReference type="VEuPathDB" id="TriTrypDB:BCY84_02231"/>